<geneLocation type="plasmid" evidence="1 2">
    <name>pBPHY02</name>
</geneLocation>
<keyword evidence="1" id="KW-0614">Plasmid</keyword>
<evidence type="ECO:0000313" key="1">
    <source>
        <dbReference type="EMBL" id="ACC76322.1"/>
    </source>
</evidence>
<name>B2JXG4_PARP8</name>
<reference evidence="2" key="1">
    <citation type="journal article" date="2014" name="Stand. Genomic Sci.">
        <title>Complete genome sequence of Burkholderia phymatum STM815(T), a broad host range and efficient nitrogen-fixing symbiont of Mimosa species.</title>
        <authorList>
            <person name="Moulin L."/>
            <person name="Klonowska A."/>
            <person name="Caroline B."/>
            <person name="Booth K."/>
            <person name="Vriezen J.A."/>
            <person name="Melkonian R."/>
            <person name="James E.K."/>
            <person name="Young J.P."/>
            <person name="Bena G."/>
            <person name="Hauser L."/>
            <person name="Land M."/>
            <person name="Kyrpides N."/>
            <person name="Bruce D."/>
            <person name="Chain P."/>
            <person name="Copeland A."/>
            <person name="Pitluck S."/>
            <person name="Woyke T."/>
            <person name="Lizotte-Waniewski M."/>
            <person name="Bristow J."/>
            <person name="Riley M."/>
        </authorList>
    </citation>
    <scope>NUCLEOTIDE SEQUENCE [LARGE SCALE GENOMIC DNA]</scope>
    <source>
        <strain evidence="2">DSM 17167 / CIP 108236 / LMG 21445 / STM815</strain>
        <plasmid evidence="2">Plasmid pBPHY02</plasmid>
    </source>
</reference>
<dbReference type="KEGG" id="bph:Bphy_7337"/>
<organism evidence="1 2">
    <name type="scientific">Paraburkholderia phymatum (strain DSM 17167 / CIP 108236 / LMG 21445 / STM815)</name>
    <name type="common">Burkholderia phymatum</name>
    <dbReference type="NCBI Taxonomy" id="391038"/>
    <lineage>
        <taxon>Bacteria</taxon>
        <taxon>Pseudomonadati</taxon>
        <taxon>Pseudomonadota</taxon>
        <taxon>Betaproteobacteria</taxon>
        <taxon>Burkholderiales</taxon>
        <taxon>Burkholderiaceae</taxon>
        <taxon>Paraburkholderia</taxon>
    </lineage>
</organism>
<dbReference type="Proteomes" id="UP000001192">
    <property type="component" value="Plasmid pBPHY02"/>
</dbReference>
<dbReference type="AlphaFoldDB" id="B2JXG4"/>
<dbReference type="EMBL" id="CP001046">
    <property type="protein sequence ID" value="ACC76322.1"/>
    <property type="molecule type" value="Genomic_DNA"/>
</dbReference>
<proteinExistence type="predicted"/>
<gene>
    <name evidence="1" type="ordered locus">Bphy_7337</name>
</gene>
<dbReference type="eggNOG" id="ENOG50316Q4">
    <property type="taxonomic scope" value="Bacteria"/>
</dbReference>
<dbReference type="OrthoDB" id="2876391at2"/>
<keyword evidence="2" id="KW-1185">Reference proteome</keyword>
<dbReference type="HOGENOM" id="CLU_163133_0_0_4"/>
<evidence type="ECO:0000313" key="2">
    <source>
        <dbReference type="Proteomes" id="UP000001192"/>
    </source>
</evidence>
<sequence length="117" mass="13609">MTARNSERRELVRSELLGTSEQLCSKNDLSGLGLALRSYVPTLKCAFILEWVPEQAEDIYWVLTSFDEIVKVDVPRWRSNDEEPASLQKMDVGTYRRKRHSREVREKLEIALELVRG</sequence>
<accession>B2JXG4</accession>
<protein>
    <submittedName>
        <fullName evidence="1">Uncharacterized protein</fullName>
    </submittedName>
</protein>